<evidence type="ECO:0000313" key="4">
    <source>
        <dbReference type="EMBL" id="MCL6423235.1"/>
    </source>
</evidence>
<evidence type="ECO:0000313" key="5">
    <source>
        <dbReference type="Proteomes" id="UP001203761"/>
    </source>
</evidence>
<evidence type="ECO:0000259" key="3">
    <source>
        <dbReference type="Pfam" id="PF02709"/>
    </source>
</evidence>
<organism evidence="4 5">
    <name type="scientific">Brachybacterium equifaecis</name>
    <dbReference type="NCBI Taxonomy" id="2910770"/>
    <lineage>
        <taxon>Bacteria</taxon>
        <taxon>Bacillati</taxon>
        <taxon>Actinomycetota</taxon>
        <taxon>Actinomycetes</taxon>
        <taxon>Micrococcales</taxon>
        <taxon>Dermabacteraceae</taxon>
        <taxon>Brachybacterium</taxon>
    </lineage>
</organism>
<keyword evidence="4" id="KW-0328">Glycosyltransferase</keyword>
<feature type="domain" description="Galactosyltransferase C-terminal" evidence="3">
    <location>
        <begin position="147"/>
        <end position="194"/>
    </location>
</feature>
<reference evidence="4" key="1">
    <citation type="submission" date="2022-02" db="EMBL/GenBank/DDBJ databases">
        <authorList>
            <person name="Lee M."/>
            <person name="Kim S.-J."/>
            <person name="Jung M.-Y."/>
        </authorList>
    </citation>
    <scope>NUCLEOTIDE SEQUENCE</scope>
    <source>
        <strain evidence="4">JHP9</strain>
    </source>
</reference>
<dbReference type="RefSeq" id="WP_249737322.1">
    <property type="nucleotide sequence ID" value="NZ_JAKNCJ010000002.1"/>
</dbReference>
<dbReference type="GO" id="GO:0016757">
    <property type="term" value="F:glycosyltransferase activity"/>
    <property type="evidence" value="ECO:0007669"/>
    <property type="project" value="UniProtKB-KW"/>
</dbReference>
<dbReference type="Proteomes" id="UP001203761">
    <property type="component" value="Unassembled WGS sequence"/>
</dbReference>
<name>A0ABT0R2V6_9MICO</name>
<evidence type="ECO:0000259" key="2">
    <source>
        <dbReference type="Pfam" id="PF00535"/>
    </source>
</evidence>
<dbReference type="SUPFAM" id="SSF53448">
    <property type="entry name" value="Nucleotide-diphospho-sugar transferases"/>
    <property type="match status" value="1"/>
</dbReference>
<protein>
    <submittedName>
        <fullName evidence="4">Glycosyltransferase</fullName>
        <ecNumber evidence="4">2.4.-.-</ecNumber>
    </submittedName>
</protein>
<dbReference type="InterPro" id="IPR001173">
    <property type="entry name" value="Glyco_trans_2-like"/>
</dbReference>
<dbReference type="InterPro" id="IPR029044">
    <property type="entry name" value="Nucleotide-diphossugar_trans"/>
</dbReference>
<dbReference type="PANTHER" id="PTHR43685:SF12">
    <property type="entry name" value="GLYCOSYL TRANSFERASE FAMILY 2"/>
    <property type="match status" value="1"/>
</dbReference>
<dbReference type="Gene3D" id="3.90.550.10">
    <property type="entry name" value="Spore Coat Polysaccharide Biosynthesis Protein SpsA, Chain A"/>
    <property type="match status" value="1"/>
</dbReference>
<dbReference type="InterPro" id="IPR050834">
    <property type="entry name" value="Glycosyltransf_2"/>
</dbReference>
<accession>A0ABT0R2V6</accession>
<dbReference type="Pfam" id="PF02709">
    <property type="entry name" value="Glyco_transf_7C"/>
    <property type="match status" value="1"/>
</dbReference>
<dbReference type="InterPro" id="IPR027791">
    <property type="entry name" value="Galactosyl_T_C"/>
</dbReference>
<keyword evidence="1 4" id="KW-0808">Transferase</keyword>
<dbReference type="EC" id="2.4.-.-" evidence="4"/>
<dbReference type="EMBL" id="JAKNCJ010000002">
    <property type="protein sequence ID" value="MCL6423235.1"/>
    <property type="molecule type" value="Genomic_DNA"/>
</dbReference>
<proteinExistence type="predicted"/>
<feature type="domain" description="Glycosyltransferase 2-like" evidence="2">
    <location>
        <begin position="7"/>
        <end position="124"/>
    </location>
</feature>
<evidence type="ECO:0000256" key="1">
    <source>
        <dbReference type="ARBA" id="ARBA00022679"/>
    </source>
</evidence>
<dbReference type="PANTHER" id="PTHR43685">
    <property type="entry name" value="GLYCOSYLTRANSFERASE"/>
    <property type="match status" value="1"/>
</dbReference>
<gene>
    <name evidence="4" type="ORF">Bequi_07530</name>
</gene>
<keyword evidence="5" id="KW-1185">Reference proteome</keyword>
<dbReference type="Pfam" id="PF00535">
    <property type="entry name" value="Glycos_transf_2"/>
    <property type="match status" value="1"/>
</dbReference>
<sequence length="309" mass="33809">MIEPVFSVVIPVLNGAETIEEELDALAGQQGVDFPWEVIVADNGSTDATRDIVRARVEGFPAALRLVDASAVRGAAFACNAGAVAAVGSSLAFCAADDRVGPRWVAAAHEALQGAEAVGGPIRQLRTPHDPNAPILRYSIEHAIRGDCPVIVGTGNLAMRRDAFLRVGGLDFSMTRYGGEDNEFALRVMQAGVRPAIREDVTLFFRSAPTLRTEIRKILGSAGAEVDIWRKHPDQFPFENGRGWLLAVLREYPGLMLHDLRNRNPRSAVRFTLRRLGNIRSKLTGRRRPLPPPRLIDQVEMPRDITKAP</sequence>
<comment type="caution">
    <text evidence="4">The sequence shown here is derived from an EMBL/GenBank/DDBJ whole genome shotgun (WGS) entry which is preliminary data.</text>
</comment>